<reference evidence="2" key="1">
    <citation type="submission" date="2021-05" db="EMBL/GenBank/DDBJ databases">
        <authorList>
            <person name="Stam R."/>
        </authorList>
    </citation>
    <scope>NUCLEOTIDE SEQUENCE</scope>
    <source>
        <strain evidence="2">CS162</strain>
    </source>
</reference>
<feature type="region of interest" description="Disordered" evidence="1">
    <location>
        <begin position="1"/>
        <end position="35"/>
    </location>
</feature>
<gene>
    <name evidence="2" type="ORF">ALTATR162_LOCUS1629</name>
</gene>
<keyword evidence="3" id="KW-1185">Reference proteome</keyword>
<evidence type="ECO:0000313" key="3">
    <source>
        <dbReference type="Proteomes" id="UP000676310"/>
    </source>
</evidence>
<accession>A0A8J2MXY9</accession>
<feature type="compositionally biased region" description="Basic and acidic residues" evidence="1">
    <location>
        <begin position="23"/>
        <end position="35"/>
    </location>
</feature>
<protein>
    <submittedName>
        <fullName evidence="2">Uncharacterized protein</fullName>
    </submittedName>
</protein>
<evidence type="ECO:0000313" key="2">
    <source>
        <dbReference type="EMBL" id="CAG5144950.1"/>
    </source>
</evidence>
<dbReference type="AlphaFoldDB" id="A0A8J2MXY9"/>
<sequence length="91" mass="10493">MSDQKDLSDNERNKSTVQPSDDPAGRKPQYEKGDPVKMMVEEPGNTHFKTFNVARSQFVSNRWMYELEDPVTNLPWKEGKLFPGTDLESDE</sequence>
<feature type="compositionally biased region" description="Basic and acidic residues" evidence="1">
    <location>
        <begin position="1"/>
        <end position="14"/>
    </location>
</feature>
<dbReference type="GeneID" id="67012984"/>
<evidence type="ECO:0000256" key="1">
    <source>
        <dbReference type="SAM" id="MobiDB-lite"/>
    </source>
</evidence>
<comment type="caution">
    <text evidence="2">The sequence shown here is derived from an EMBL/GenBank/DDBJ whole genome shotgun (WGS) entry which is preliminary data.</text>
</comment>
<proteinExistence type="predicted"/>
<organism evidence="2 3">
    <name type="scientific">Alternaria atra</name>
    <dbReference type="NCBI Taxonomy" id="119953"/>
    <lineage>
        <taxon>Eukaryota</taxon>
        <taxon>Fungi</taxon>
        <taxon>Dikarya</taxon>
        <taxon>Ascomycota</taxon>
        <taxon>Pezizomycotina</taxon>
        <taxon>Dothideomycetes</taxon>
        <taxon>Pleosporomycetidae</taxon>
        <taxon>Pleosporales</taxon>
        <taxon>Pleosporineae</taxon>
        <taxon>Pleosporaceae</taxon>
        <taxon>Alternaria</taxon>
        <taxon>Alternaria sect. Ulocladioides</taxon>
    </lineage>
</organism>
<name>A0A8J2MXY9_9PLEO</name>
<dbReference type="EMBL" id="CAJRGZ010000015">
    <property type="protein sequence ID" value="CAG5144950.1"/>
    <property type="molecule type" value="Genomic_DNA"/>
</dbReference>
<dbReference type="Proteomes" id="UP000676310">
    <property type="component" value="Unassembled WGS sequence"/>
</dbReference>
<dbReference type="RefSeq" id="XP_043165162.1">
    <property type="nucleotide sequence ID" value="XM_043309227.1"/>
</dbReference>
<dbReference type="OrthoDB" id="10312989at2759"/>